<dbReference type="Proteomes" id="UP000044625">
    <property type="component" value="Unassembled WGS sequence"/>
</dbReference>
<evidence type="ECO:0000313" key="4">
    <source>
        <dbReference type="Proteomes" id="UP000045840"/>
    </source>
</evidence>
<dbReference type="OrthoDB" id="6480941at2"/>
<dbReference type="RefSeq" id="WP_049609175.1">
    <property type="nucleotide sequence ID" value="NZ_CAWMMU010000005.1"/>
</dbReference>
<reference evidence="2 3" key="3">
    <citation type="submission" date="2015-03" db="EMBL/GenBank/DDBJ databases">
        <authorList>
            <consortium name="Pathogen Informatics"/>
            <person name="Murphy D."/>
        </authorList>
    </citation>
    <scope>NUCLEOTIDE SEQUENCE [LARGE SCALE GENOMIC DNA]</scope>
    <source>
        <strain evidence="2">Type strain: CIP110230</strain>
        <strain evidence="3">type strain: CIP110230</strain>
    </source>
</reference>
<reference evidence="4" key="1">
    <citation type="submission" date="2015-03" db="EMBL/GenBank/DDBJ databases">
        <authorList>
            <consortium name="Pathogen Informatics"/>
        </authorList>
    </citation>
    <scope>NUCLEOTIDE SEQUENCE [LARGE SCALE GENOMIC DNA]</scope>
    <source>
        <strain evidence="4">A125KOH2</strain>
    </source>
</reference>
<dbReference type="EMBL" id="CQAZ01000003">
    <property type="protein sequence ID" value="CNH14444.1"/>
    <property type="molecule type" value="Genomic_DNA"/>
</dbReference>
<keyword evidence="3" id="KW-1185">Reference proteome</keyword>
<organism evidence="1 4">
    <name type="scientific">Yersinia pekkanenii</name>
    <dbReference type="NCBI Taxonomy" id="1288385"/>
    <lineage>
        <taxon>Bacteria</taxon>
        <taxon>Pseudomonadati</taxon>
        <taxon>Pseudomonadota</taxon>
        <taxon>Gammaproteobacteria</taxon>
        <taxon>Enterobacterales</taxon>
        <taxon>Yersiniaceae</taxon>
        <taxon>Yersinia</taxon>
    </lineage>
</organism>
<accession>A0A0T9NJB2</accession>
<name>A0A0T9NJB2_9GAMM</name>
<dbReference type="EMBL" id="CWJL01000005">
    <property type="protein sequence ID" value="CRY65525.1"/>
    <property type="molecule type" value="Genomic_DNA"/>
</dbReference>
<reference evidence="1" key="2">
    <citation type="submission" date="2015-03" db="EMBL/GenBank/DDBJ databases">
        <authorList>
            <person name="Murphy D."/>
        </authorList>
    </citation>
    <scope>NUCLEOTIDE SEQUENCE [LARGE SCALE GENOMIC DNA]</scope>
    <source>
        <strain evidence="1">A125KOH2</strain>
    </source>
</reference>
<dbReference type="AlphaFoldDB" id="A0A0T9NJB2"/>
<evidence type="ECO:0000313" key="1">
    <source>
        <dbReference type="EMBL" id="CNH14444.1"/>
    </source>
</evidence>
<protein>
    <submittedName>
        <fullName evidence="1">Uncharacterized protein</fullName>
    </submittedName>
</protein>
<sequence>MRDIGVSGNYLYVSTIDDGVDLKEIQVEKYGEVFSNIRDEVRCIFNKVESNYRIKNSSDFYLCKAKLENSGKECDYIYELNNYMSVKGVKCDEIAKLISAASDSAINEHYELKGIKNGGFKLIDKKEISSEAMSLLTSEKGMVLYNDGKVKESMIKKIDYEKNKVILDSVKNEINTDDDKYLHLKYSDILSEKLVDMCSDNRVFKWEGISNIKERINALSVKDEVSKINDLNVLTVYDEKLKEVNQLLLDKILLKVKSCAVNIGQKGDEGKTKDNVNATLLIGLAIMELDTPKSSIGTRLANIIAAFLFPDLFECRQQKKEQLYEDLSQLSDLIPLSKDESNKNSNLVDSDRFYDIVHHLLLRATPVQYPFDPLNILSSDRIIWQRFIKEW</sequence>
<evidence type="ECO:0000313" key="3">
    <source>
        <dbReference type="Proteomes" id="UP000044625"/>
    </source>
</evidence>
<gene>
    <name evidence="1" type="ORF">ERS008529_00457</name>
    <name evidence="2" type="ORF">ERS137968_01365</name>
</gene>
<proteinExistence type="predicted"/>
<dbReference type="Proteomes" id="UP000045840">
    <property type="component" value="Unassembled WGS sequence"/>
</dbReference>
<evidence type="ECO:0000313" key="2">
    <source>
        <dbReference type="EMBL" id="CRY65525.1"/>
    </source>
</evidence>